<proteinExistence type="predicted"/>
<feature type="signal peptide" evidence="1">
    <location>
        <begin position="1"/>
        <end position="19"/>
    </location>
</feature>
<organism evidence="2 3">
    <name type="scientific">Aspergillus carbonarius (strain ITEM 5010)</name>
    <dbReference type="NCBI Taxonomy" id="602072"/>
    <lineage>
        <taxon>Eukaryota</taxon>
        <taxon>Fungi</taxon>
        <taxon>Dikarya</taxon>
        <taxon>Ascomycota</taxon>
        <taxon>Pezizomycotina</taxon>
        <taxon>Eurotiomycetes</taxon>
        <taxon>Eurotiomycetidae</taxon>
        <taxon>Eurotiales</taxon>
        <taxon>Aspergillaceae</taxon>
        <taxon>Aspergillus</taxon>
        <taxon>Aspergillus subgen. Circumdati</taxon>
    </lineage>
</organism>
<gene>
    <name evidence="2" type="ORF">ASPCADRAFT_4467</name>
</gene>
<dbReference type="EMBL" id="KV907498">
    <property type="protein sequence ID" value="OOF96424.1"/>
    <property type="molecule type" value="Genomic_DNA"/>
</dbReference>
<dbReference type="OrthoDB" id="434647at2759"/>
<dbReference type="Proteomes" id="UP000188318">
    <property type="component" value="Unassembled WGS sequence"/>
</dbReference>
<sequence length="189" mass="20411">MRLAVVLFVLVHLLALTSAAMTGFMGSAYSQAAERLQQLTAHLAPDSASLNLSQLTNRTARLVDAHKPQIVRLASQAGNVKKDYVVKHPVQSAFSVVTFFYPVGILRVVGYGPLGPYARSIAAWTQAYGGNPAARSLQAYLQSAAMNGYGVSTVYNTIRGLVLSAGGYQLWREASGEGEKHDREKNNKE</sequence>
<evidence type="ECO:0000313" key="2">
    <source>
        <dbReference type="EMBL" id="OOF96424.1"/>
    </source>
</evidence>
<accession>A0A1R3RPM4</accession>
<evidence type="ECO:0000256" key="1">
    <source>
        <dbReference type="SAM" id="SignalP"/>
    </source>
</evidence>
<dbReference type="OMA" id="AWYQASF"/>
<dbReference type="Gene3D" id="6.10.110.10">
    <property type="match status" value="1"/>
</dbReference>
<dbReference type="VEuPathDB" id="FungiDB:ASPCADRAFT_4467"/>
<keyword evidence="1" id="KW-0732">Signal</keyword>
<keyword evidence="3" id="KW-1185">Reference proteome</keyword>
<feature type="chain" id="PRO_5012481218" evidence="1">
    <location>
        <begin position="20"/>
        <end position="189"/>
    </location>
</feature>
<protein>
    <submittedName>
        <fullName evidence="2">Uncharacterized protein</fullName>
    </submittedName>
</protein>
<name>A0A1R3RPM4_ASPC5</name>
<dbReference type="InterPro" id="IPR038213">
    <property type="entry name" value="IFI6/IFI27-like_sf"/>
</dbReference>
<reference evidence="3" key="1">
    <citation type="journal article" date="2017" name="Genome Biol.">
        <title>Comparative genomics reveals high biological diversity and specific adaptations in the industrially and medically important fungal genus Aspergillus.</title>
        <authorList>
            <person name="de Vries R.P."/>
            <person name="Riley R."/>
            <person name="Wiebenga A."/>
            <person name="Aguilar-Osorio G."/>
            <person name="Amillis S."/>
            <person name="Uchima C.A."/>
            <person name="Anderluh G."/>
            <person name="Asadollahi M."/>
            <person name="Askin M."/>
            <person name="Barry K."/>
            <person name="Battaglia E."/>
            <person name="Bayram O."/>
            <person name="Benocci T."/>
            <person name="Braus-Stromeyer S.A."/>
            <person name="Caldana C."/>
            <person name="Canovas D."/>
            <person name="Cerqueira G.C."/>
            <person name="Chen F."/>
            <person name="Chen W."/>
            <person name="Choi C."/>
            <person name="Clum A."/>
            <person name="Dos Santos R.A."/>
            <person name="Damasio A.R."/>
            <person name="Diallinas G."/>
            <person name="Emri T."/>
            <person name="Fekete E."/>
            <person name="Flipphi M."/>
            <person name="Freyberg S."/>
            <person name="Gallo A."/>
            <person name="Gournas C."/>
            <person name="Habgood R."/>
            <person name="Hainaut M."/>
            <person name="Harispe M.L."/>
            <person name="Henrissat B."/>
            <person name="Hilden K.S."/>
            <person name="Hope R."/>
            <person name="Hossain A."/>
            <person name="Karabika E."/>
            <person name="Karaffa L."/>
            <person name="Karanyi Z."/>
            <person name="Krasevec N."/>
            <person name="Kuo A."/>
            <person name="Kusch H."/>
            <person name="LaButti K."/>
            <person name="Lagendijk E.L."/>
            <person name="Lapidus A."/>
            <person name="Levasseur A."/>
            <person name="Lindquist E."/>
            <person name="Lipzen A."/>
            <person name="Logrieco A.F."/>
            <person name="MacCabe A."/>
            <person name="Maekelae M.R."/>
            <person name="Malavazi I."/>
            <person name="Melin P."/>
            <person name="Meyer V."/>
            <person name="Mielnichuk N."/>
            <person name="Miskei M."/>
            <person name="Molnar A.P."/>
            <person name="Mule G."/>
            <person name="Ngan C.Y."/>
            <person name="Orejas M."/>
            <person name="Orosz E."/>
            <person name="Ouedraogo J.P."/>
            <person name="Overkamp K.M."/>
            <person name="Park H.-S."/>
            <person name="Perrone G."/>
            <person name="Piumi F."/>
            <person name="Punt P.J."/>
            <person name="Ram A.F."/>
            <person name="Ramon A."/>
            <person name="Rauscher S."/>
            <person name="Record E."/>
            <person name="Riano-Pachon D.M."/>
            <person name="Robert V."/>
            <person name="Roehrig J."/>
            <person name="Ruller R."/>
            <person name="Salamov A."/>
            <person name="Salih N.S."/>
            <person name="Samson R.A."/>
            <person name="Sandor E."/>
            <person name="Sanguinetti M."/>
            <person name="Schuetze T."/>
            <person name="Sepcic K."/>
            <person name="Shelest E."/>
            <person name="Sherlock G."/>
            <person name="Sophianopoulou V."/>
            <person name="Squina F.M."/>
            <person name="Sun H."/>
            <person name="Susca A."/>
            <person name="Todd R.B."/>
            <person name="Tsang A."/>
            <person name="Unkles S.E."/>
            <person name="van de Wiele N."/>
            <person name="van Rossen-Uffink D."/>
            <person name="Oliveira J.V."/>
            <person name="Vesth T.C."/>
            <person name="Visser J."/>
            <person name="Yu J.-H."/>
            <person name="Zhou M."/>
            <person name="Andersen M.R."/>
            <person name="Archer D.B."/>
            <person name="Baker S.E."/>
            <person name="Benoit I."/>
            <person name="Brakhage A.A."/>
            <person name="Braus G.H."/>
            <person name="Fischer R."/>
            <person name="Frisvad J.C."/>
            <person name="Goldman G.H."/>
            <person name="Houbraken J."/>
            <person name="Oakley B."/>
            <person name="Pocsi I."/>
            <person name="Scazzocchio C."/>
            <person name="Seiboth B."/>
            <person name="vanKuyk P.A."/>
            <person name="Wortman J."/>
            <person name="Dyer P.S."/>
            <person name="Grigoriev I.V."/>
        </authorList>
    </citation>
    <scope>NUCLEOTIDE SEQUENCE [LARGE SCALE GENOMIC DNA]</scope>
    <source>
        <strain evidence="3">ITEM 5010</strain>
    </source>
</reference>
<dbReference type="AlphaFoldDB" id="A0A1R3RPM4"/>
<evidence type="ECO:0000313" key="3">
    <source>
        <dbReference type="Proteomes" id="UP000188318"/>
    </source>
</evidence>